<dbReference type="InterPro" id="IPR043461">
    <property type="entry name" value="LpxH-like"/>
</dbReference>
<keyword evidence="1" id="KW-1003">Cell membrane</keyword>
<dbReference type="AlphaFoldDB" id="A0A644U2G1"/>
<dbReference type="Pfam" id="PF00149">
    <property type="entry name" value="Metallophos"/>
    <property type="match status" value="1"/>
</dbReference>
<protein>
    <submittedName>
        <fullName evidence="7">3',5'-cyclic adenosine monophosphate phosphodiesterase CpdA</fullName>
        <ecNumber evidence="7">3.1.4.53</ecNumber>
    </submittedName>
</protein>
<evidence type="ECO:0000256" key="1">
    <source>
        <dbReference type="ARBA" id="ARBA00022475"/>
    </source>
</evidence>
<sequence>MKRNQLKWWSIVASAVLMFTAISCHKESVSSTTGDNPFDITNGGESQVRNKIVVISDIHLGNDLNYAECVAHLPRLVEFLTDIRESKTVSELVIAGDLLDEWYIPSRTDTYEGKTQKEFIQKIATQNKGVIDVLNGIIKDENIKVTYVPGNHDLIVQEDNVELILPGINQARDNNRPGIGTYYPIPQIAIEHSHRYDFFCALDPYSNQNIAPGTTLPAGYFFTRIAVNSVTNYPEAGEITPVRDVTLNSADETQVNNFIYYNTWKSVLTSLIPVKDNFDDKIIVTNVGNFTGSFSINDVIPFNKPDGSIDMNLFSGACSQSGWEKRLAYNNVPVITSIKDAIPGSLHTNFLDEQSNVQYFQNQNSEVRIVVFGHTHVPMLKSFTNSKGEACIYANSGTWIDKKTKQGESVDQDNENMDFIVIAPQAADNSMIKVERFQYRKQAHISLESRSIKL</sequence>
<keyword evidence="5" id="KW-0464">Manganese</keyword>
<dbReference type="EMBL" id="VSSQ01000073">
    <property type="protein sequence ID" value="MPL73434.1"/>
    <property type="molecule type" value="Genomic_DNA"/>
</dbReference>
<proteinExistence type="predicted"/>
<dbReference type="GO" id="GO:0004115">
    <property type="term" value="F:3',5'-cyclic-AMP phosphodiesterase activity"/>
    <property type="evidence" value="ECO:0007669"/>
    <property type="project" value="UniProtKB-EC"/>
</dbReference>
<dbReference type="PROSITE" id="PS51257">
    <property type="entry name" value="PROKAR_LIPOPROTEIN"/>
    <property type="match status" value="1"/>
</dbReference>
<evidence type="ECO:0000256" key="5">
    <source>
        <dbReference type="ARBA" id="ARBA00023211"/>
    </source>
</evidence>
<organism evidence="7">
    <name type="scientific">bioreactor metagenome</name>
    <dbReference type="NCBI Taxonomy" id="1076179"/>
    <lineage>
        <taxon>unclassified sequences</taxon>
        <taxon>metagenomes</taxon>
        <taxon>ecological metagenomes</taxon>
    </lineage>
</organism>
<keyword evidence="3" id="KW-0479">Metal-binding</keyword>
<dbReference type="GO" id="GO:0009245">
    <property type="term" value="P:lipid A biosynthetic process"/>
    <property type="evidence" value="ECO:0007669"/>
    <property type="project" value="TreeGrafter"/>
</dbReference>
<keyword evidence="2" id="KW-0997">Cell inner membrane</keyword>
<dbReference type="EC" id="3.1.4.53" evidence="7"/>
<reference evidence="7" key="1">
    <citation type="submission" date="2019-08" db="EMBL/GenBank/DDBJ databases">
        <authorList>
            <person name="Kucharzyk K."/>
            <person name="Murdoch R.W."/>
            <person name="Higgins S."/>
            <person name="Loffler F."/>
        </authorList>
    </citation>
    <scope>NUCLEOTIDE SEQUENCE</scope>
</reference>
<evidence type="ECO:0000256" key="4">
    <source>
        <dbReference type="ARBA" id="ARBA00023136"/>
    </source>
</evidence>
<keyword evidence="4" id="KW-0472">Membrane</keyword>
<keyword evidence="7" id="KW-0378">Hydrolase</keyword>
<dbReference type="InterPro" id="IPR029052">
    <property type="entry name" value="Metallo-depent_PP-like"/>
</dbReference>
<evidence type="ECO:0000313" key="7">
    <source>
        <dbReference type="EMBL" id="MPL73434.1"/>
    </source>
</evidence>
<dbReference type="PANTHER" id="PTHR34990">
    <property type="entry name" value="UDP-2,3-DIACYLGLUCOSAMINE HYDROLASE-RELATED"/>
    <property type="match status" value="1"/>
</dbReference>
<dbReference type="Gene3D" id="3.60.21.10">
    <property type="match status" value="2"/>
</dbReference>
<dbReference type="SUPFAM" id="SSF56300">
    <property type="entry name" value="Metallo-dependent phosphatases"/>
    <property type="match status" value="1"/>
</dbReference>
<evidence type="ECO:0000256" key="3">
    <source>
        <dbReference type="ARBA" id="ARBA00022723"/>
    </source>
</evidence>
<gene>
    <name evidence="7" type="primary">cpdA_17</name>
    <name evidence="7" type="ORF">SDC9_19234</name>
</gene>
<dbReference type="GO" id="GO:0046872">
    <property type="term" value="F:metal ion binding"/>
    <property type="evidence" value="ECO:0007669"/>
    <property type="project" value="UniProtKB-KW"/>
</dbReference>
<comment type="caution">
    <text evidence="7">The sequence shown here is derived from an EMBL/GenBank/DDBJ whole genome shotgun (WGS) entry which is preliminary data.</text>
</comment>
<dbReference type="InterPro" id="IPR004843">
    <property type="entry name" value="Calcineurin-like_PHP"/>
</dbReference>
<feature type="domain" description="Calcineurin-like phosphoesterase" evidence="6">
    <location>
        <begin position="51"/>
        <end position="169"/>
    </location>
</feature>
<evidence type="ECO:0000259" key="6">
    <source>
        <dbReference type="Pfam" id="PF00149"/>
    </source>
</evidence>
<dbReference type="GO" id="GO:0008758">
    <property type="term" value="F:UDP-2,3-diacylglucosamine hydrolase activity"/>
    <property type="evidence" value="ECO:0007669"/>
    <property type="project" value="TreeGrafter"/>
</dbReference>
<accession>A0A644U2G1</accession>
<evidence type="ECO:0000256" key="2">
    <source>
        <dbReference type="ARBA" id="ARBA00022519"/>
    </source>
</evidence>
<name>A0A644U2G1_9ZZZZ</name>
<dbReference type="GO" id="GO:0016020">
    <property type="term" value="C:membrane"/>
    <property type="evidence" value="ECO:0007669"/>
    <property type="project" value="GOC"/>
</dbReference>